<evidence type="ECO:0000313" key="3">
    <source>
        <dbReference type="EMBL" id="MFD2933962.1"/>
    </source>
</evidence>
<feature type="transmembrane region" description="Helical" evidence="2">
    <location>
        <begin position="384"/>
        <end position="408"/>
    </location>
</feature>
<feature type="transmembrane region" description="Helical" evidence="2">
    <location>
        <begin position="110"/>
        <end position="130"/>
    </location>
</feature>
<feature type="transmembrane region" description="Helical" evidence="2">
    <location>
        <begin position="20"/>
        <end position="37"/>
    </location>
</feature>
<dbReference type="Proteomes" id="UP001597512">
    <property type="component" value="Unassembled WGS sequence"/>
</dbReference>
<dbReference type="PANTHER" id="PTHR38454">
    <property type="entry name" value="INTEGRAL MEMBRANE PROTEIN-RELATED"/>
    <property type="match status" value="1"/>
</dbReference>
<keyword evidence="4" id="KW-1185">Reference proteome</keyword>
<reference evidence="4" key="1">
    <citation type="journal article" date="2019" name="Int. J. Syst. Evol. Microbiol.">
        <title>The Global Catalogue of Microorganisms (GCM) 10K type strain sequencing project: providing services to taxonomists for standard genome sequencing and annotation.</title>
        <authorList>
            <consortium name="The Broad Institute Genomics Platform"/>
            <consortium name="The Broad Institute Genome Sequencing Center for Infectious Disease"/>
            <person name="Wu L."/>
            <person name="Ma J."/>
        </authorList>
    </citation>
    <scope>NUCLEOTIDE SEQUENCE [LARGE SCALE GENOMIC DNA]</scope>
    <source>
        <strain evidence="4">KCTC 52490</strain>
    </source>
</reference>
<evidence type="ECO:0000256" key="2">
    <source>
        <dbReference type="SAM" id="Phobius"/>
    </source>
</evidence>
<feature type="region of interest" description="Disordered" evidence="1">
    <location>
        <begin position="839"/>
        <end position="878"/>
    </location>
</feature>
<organism evidence="3 4">
    <name type="scientific">Spirosoma flavum</name>
    <dbReference type="NCBI Taxonomy" id="2048557"/>
    <lineage>
        <taxon>Bacteria</taxon>
        <taxon>Pseudomonadati</taxon>
        <taxon>Bacteroidota</taxon>
        <taxon>Cytophagia</taxon>
        <taxon>Cytophagales</taxon>
        <taxon>Cytophagaceae</taxon>
        <taxon>Spirosoma</taxon>
    </lineage>
</organism>
<feature type="transmembrane region" description="Helical" evidence="2">
    <location>
        <begin position="226"/>
        <end position="245"/>
    </location>
</feature>
<evidence type="ECO:0008006" key="5">
    <source>
        <dbReference type="Google" id="ProtNLM"/>
    </source>
</evidence>
<keyword evidence="2" id="KW-1133">Transmembrane helix</keyword>
<dbReference type="EMBL" id="JBHUOM010000002">
    <property type="protein sequence ID" value="MFD2933962.1"/>
    <property type="molecule type" value="Genomic_DNA"/>
</dbReference>
<evidence type="ECO:0000256" key="1">
    <source>
        <dbReference type="SAM" id="MobiDB-lite"/>
    </source>
</evidence>
<proteinExistence type="predicted"/>
<feature type="transmembrane region" description="Helical" evidence="2">
    <location>
        <begin position="85"/>
        <end position="103"/>
    </location>
</feature>
<keyword evidence="2" id="KW-0472">Membrane</keyword>
<feature type="transmembrane region" description="Helical" evidence="2">
    <location>
        <begin position="420"/>
        <end position="444"/>
    </location>
</feature>
<feature type="transmembrane region" description="Helical" evidence="2">
    <location>
        <begin position="517"/>
        <end position="535"/>
    </location>
</feature>
<keyword evidence="2" id="KW-0812">Transmembrane</keyword>
<feature type="transmembrane region" description="Helical" evidence="2">
    <location>
        <begin position="150"/>
        <end position="170"/>
    </location>
</feature>
<feature type="transmembrane region" description="Helical" evidence="2">
    <location>
        <begin position="542"/>
        <end position="559"/>
    </location>
</feature>
<name>A0ABW6AEW9_9BACT</name>
<feature type="transmembrane region" description="Helical" evidence="2">
    <location>
        <begin position="360"/>
        <end position="377"/>
    </location>
</feature>
<evidence type="ECO:0000313" key="4">
    <source>
        <dbReference type="Proteomes" id="UP001597512"/>
    </source>
</evidence>
<protein>
    <recommendedName>
        <fullName evidence="5">YfhO family protein</fullName>
    </recommendedName>
</protein>
<dbReference type="PANTHER" id="PTHR38454:SF1">
    <property type="entry name" value="INTEGRAL MEMBRANE PROTEIN"/>
    <property type="match status" value="1"/>
</dbReference>
<feature type="transmembrane region" description="Helical" evidence="2">
    <location>
        <begin position="200"/>
        <end position="219"/>
    </location>
</feature>
<dbReference type="RefSeq" id="WP_381499029.1">
    <property type="nucleotide sequence ID" value="NZ_JBHUOM010000002.1"/>
</dbReference>
<sequence length="878" mass="95863">MNQPTSFQPHRRTELRPHLIALLGLLVLAIIYFSPVLSGKILSMSDVQQSSASAREIREITLQTGQKPLWTDAVFSGMPGYMIDFNYPYIFVYKAVMGAISLLPNTASVVFIIMLCTYLLLVVLGCNAWLSALGAAAYGFGTLSIVSLEAGHISKLYAMGFGSGLLAGVILTLRGRYWLGAALTGLFLCLEFGANHIQITYYLFMTIGLYVLIEGIALVRAGKGRQLALGLATLAIAGGLAAGSFGKRLLVLNQYTKETIRGTSELTAKTTNPDGKTTGNESRSGLDKEYAFSYSYGKAETLTLLVPNAFGGASGGGLTTDSDFYKAMTSRGVDPAAAKQMVELGAPAYWGDQPMVGGPAYAGAALLFLFVLGLFIIRTPIRWWLLSAAGLLIMLAWGKNLLVINGFLFDYLPYLNKFRAMTMALCLAQLFLGIGAALAVQTIVNQRMTFAQLRQPLFISLGLTAGVALMLALLGSTFFTFQTSTDLASLSRYFGEAAKDFQTALISDRQSMLRADAFRSFMLILVTAGALWAFVTNKIKPIIFYPVLFAVVVFDLYGVDKRFLNNADFITKTQASTVFEPTAADQQILQDKSPDYRVFDQTVDFMNSNRTSYFHRSIGGYHAAKLRRYQELISYAFPVNTLHILNMLNAKYIIQAGQPDPANPQQPAGPVAIPNSEALSAAWFVGTIQQVANADDELAAMKTLNPRDSVVVDKRFVTQLGGLPATMDHTGSTIQLTSYRPDKLIYKANATRDGLAVFSEIYYRGESDWQAFIDGKPAPHLRADYVLRAMRIPAGNHTIEFRFDPPLAHTGDTIDLICNVLLLALIGFVIFHEGRNRRVQPTSEPEPVLPTAPVATQPILTPTKANSPQRRTGGTKTR</sequence>
<comment type="caution">
    <text evidence="3">The sequence shown here is derived from an EMBL/GenBank/DDBJ whole genome shotgun (WGS) entry which is preliminary data.</text>
</comment>
<feature type="transmembrane region" description="Helical" evidence="2">
    <location>
        <begin position="456"/>
        <end position="481"/>
    </location>
</feature>
<feature type="transmembrane region" description="Helical" evidence="2">
    <location>
        <begin position="177"/>
        <end position="194"/>
    </location>
</feature>
<accession>A0ABW6AEW9</accession>
<dbReference type="InterPro" id="IPR018580">
    <property type="entry name" value="Uncharacterised_YfhO"/>
</dbReference>
<gene>
    <name evidence="3" type="ORF">ACFS25_09230</name>
</gene>
<feature type="compositionally biased region" description="Polar residues" evidence="1">
    <location>
        <begin position="858"/>
        <end position="878"/>
    </location>
</feature>